<keyword evidence="5" id="KW-1185">Reference proteome</keyword>
<dbReference type="GO" id="GO:0043565">
    <property type="term" value="F:sequence-specific DNA binding"/>
    <property type="evidence" value="ECO:0007669"/>
    <property type="project" value="InterPro"/>
</dbReference>
<feature type="domain" description="DOG1" evidence="2">
    <location>
        <begin position="27"/>
        <end position="276"/>
    </location>
</feature>
<dbReference type="Pfam" id="PF14144">
    <property type="entry name" value="DOG1"/>
    <property type="match status" value="1"/>
</dbReference>
<dbReference type="InterPro" id="IPR051886">
    <property type="entry name" value="Seed_Dev/Stress_Resp_Reg"/>
</dbReference>
<dbReference type="InterPro" id="IPR025422">
    <property type="entry name" value="TGA_domain"/>
</dbReference>
<dbReference type="OrthoDB" id="542841at2759"/>
<evidence type="ECO:0000313" key="5">
    <source>
        <dbReference type="Proteomes" id="UP000215914"/>
    </source>
</evidence>
<dbReference type="AlphaFoldDB" id="A0A9K3DZ88"/>
<reference evidence="4" key="2">
    <citation type="submission" date="2020-06" db="EMBL/GenBank/DDBJ databases">
        <title>Helianthus annuus Genome sequencing and assembly Release 2.</title>
        <authorList>
            <person name="Gouzy J."/>
            <person name="Langlade N."/>
            <person name="Munos S."/>
        </authorList>
    </citation>
    <scope>NUCLEOTIDE SEQUENCE</scope>
    <source>
        <tissue evidence="4">Leaves</tissue>
    </source>
</reference>
<feature type="coiled-coil region" evidence="1">
    <location>
        <begin position="38"/>
        <end position="65"/>
    </location>
</feature>
<dbReference type="EMBL" id="MNCJ02000330">
    <property type="protein sequence ID" value="KAF5764220.1"/>
    <property type="molecule type" value="Genomic_DNA"/>
</dbReference>
<reference evidence="4" key="1">
    <citation type="journal article" date="2017" name="Nature">
        <title>The sunflower genome provides insights into oil metabolism, flowering and Asterid evolution.</title>
        <authorList>
            <person name="Badouin H."/>
            <person name="Gouzy J."/>
            <person name="Grassa C.J."/>
            <person name="Murat F."/>
            <person name="Staton S.E."/>
            <person name="Cottret L."/>
            <person name="Lelandais-Briere C."/>
            <person name="Owens G.L."/>
            <person name="Carrere S."/>
            <person name="Mayjonade B."/>
            <person name="Legrand L."/>
            <person name="Gill N."/>
            <person name="Kane N.C."/>
            <person name="Bowers J.E."/>
            <person name="Hubner S."/>
            <person name="Bellec A."/>
            <person name="Berard A."/>
            <person name="Berges H."/>
            <person name="Blanchet N."/>
            <person name="Boniface M.C."/>
            <person name="Brunel D."/>
            <person name="Catrice O."/>
            <person name="Chaidir N."/>
            <person name="Claudel C."/>
            <person name="Donnadieu C."/>
            <person name="Faraut T."/>
            <person name="Fievet G."/>
            <person name="Helmstetter N."/>
            <person name="King M."/>
            <person name="Knapp S.J."/>
            <person name="Lai Z."/>
            <person name="Le Paslier M.C."/>
            <person name="Lippi Y."/>
            <person name="Lorenzon L."/>
            <person name="Mandel J.R."/>
            <person name="Marage G."/>
            <person name="Marchand G."/>
            <person name="Marquand E."/>
            <person name="Bret-Mestries E."/>
            <person name="Morien E."/>
            <person name="Nambeesan S."/>
            <person name="Nguyen T."/>
            <person name="Pegot-Espagnet P."/>
            <person name="Pouilly N."/>
            <person name="Raftis F."/>
            <person name="Sallet E."/>
            <person name="Schiex T."/>
            <person name="Thomas J."/>
            <person name="Vandecasteele C."/>
            <person name="Vares D."/>
            <person name="Vear F."/>
            <person name="Vautrin S."/>
            <person name="Crespi M."/>
            <person name="Mangin B."/>
            <person name="Burke J.M."/>
            <person name="Salse J."/>
            <person name="Munos S."/>
            <person name="Vincourt P."/>
            <person name="Rieseberg L.H."/>
            <person name="Langlade N.B."/>
        </authorList>
    </citation>
    <scope>NUCLEOTIDE SEQUENCE</scope>
    <source>
        <tissue evidence="4">Leaves</tissue>
    </source>
</reference>
<proteinExistence type="predicted"/>
<sequence length="299" mass="33913">MILDTTPFMADEEPIASSSSNPPPTSSESFNTFFENWLREQNSHLEELVTAANNHNNNNNNENDAVLLQLIEKVVRQYEQYYRTKSDWEKRDAIAMYTPSWLSNLEDAFLWIGGWRPTLAIHLLYSKLGIQVDAKLDDLIRGIATGDLSDLAPKQMEKIDELHRKIIHEERVLTEKLAKVQETAADRSMVELSIAVSEMMRSGGSDGGESEERVEEVLEVKCGEMEELLHMADHLRLETLKAVIEILTPIQAVHFLIAKAELYLRLHEWGKKRGTIGKGVNWSCMSGCARVAGNPVFKF</sequence>
<dbReference type="Proteomes" id="UP000215914">
    <property type="component" value="Unassembled WGS sequence"/>
</dbReference>
<protein>
    <submittedName>
        <fullName evidence="4">Transcription factor TGA like domain-containing protein</fullName>
    </submittedName>
</protein>
<evidence type="ECO:0000256" key="1">
    <source>
        <dbReference type="SAM" id="Coils"/>
    </source>
</evidence>
<evidence type="ECO:0000313" key="4">
    <source>
        <dbReference type="EMBL" id="KAF5764220.1"/>
    </source>
</evidence>
<dbReference type="PROSITE" id="PS51806">
    <property type="entry name" value="DOG1"/>
    <property type="match status" value="1"/>
</dbReference>
<evidence type="ECO:0000313" key="3">
    <source>
        <dbReference type="EMBL" id="KAF5764219.1"/>
    </source>
</evidence>
<comment type="caution">
    <text evidence="4">The sequence shown here is derived from an EMBL/GenBank/DDBJ whole genome shotgun (WGS) entry which is preliminary data.</text>
</comment>
<dbReference type="Gramene" id="mRNA:HanXRQr2_Chr15g0689481">
    <property type="protein sequence ID" value="CDS:HanXRQr2_Chr15g0689481.1"/>
    <property type="gene ID" value="HanXRQr2_Chr15g0689481"/>
</dbReference>
<name>A0A9K3DZ88_HELAN</name>
<accession>A0A9K3DZ88</accession>
<evidence type="ECO:0000259" key="2">
    <source>
        <dbReference type="PROSITE" id="PS51806"/>
    </source>
</evidence>
<gene>
    <name evidence="3" type="ORF">HanXRQr2_Chr15g0689471</name>
    <name evidence="4" type="ORF">HanXRQr2_Chr15g0689481</name>
</gene>
<dbReference type="PANTHER" id="PTHR46354">
    <property type="entry name" value="DOG1 DOMAIN-CONTAINING PROTEIN"/>
    <property type="match status" value="1"/>
</dbReference>
<organism evidence="4 5">
    <name type="scientific">Helianthus annuus</name>
    <name type="common">Common sunflower</name>
    <dbReference type="NCBI Taxonomy" id="4232"/>
    <lineage>
        <taxon>Eukaryota</taxon>
        <taxon>Viridiplantae</taxon>
        <taxon>Streptophyta</taxon>
        <taxon>Embryophyta</taxon>
        <taxon>Tracheophyta</taxon>
        <taxon>Spermatophyta</taxon>
        <taxon>Magnoliopsida</taxon>
        <taxon>eudicotyledons</taxon>
        <taxon>Gunneridae</taxon>
        <taxon>Pentapetalae</taxon>
        <taxon>asterids</taxon>
        <taxon>campanulids</taxon>
        <taxon>Asterales</taxon>
        <taxon>Asteraceae</taxon>
        <taxon>Asteroideae</taxon>
        <taxon>Heliantheae alliance</taxon>
        <taxon>Heliantheae</taxon>
        <taxon>Helianthus</taxon>
    </lineage>
</organism>
<dbReference type="EMBL" id="MNCJ02000330">
    <property type="protein sequence ID" value="KAF5764219.1"/>
    <property type="molecule type" value="Genomic_DNA"/>
</dbReference>
<dbReference type="PANTHER" id="PTHR46354:SF4">
    <property type="entry name" value="PROTEIN DOG1-LIKE 3"/>
    <property type="match status" value="1"/>
</dbReference>
<dbReference type="GO" id="GO:0006351">
    <property type="term" value="P:DNA-templated transcription"/>
    <property type="evidence" value="ECO:0007669"/>
    <property type="project" value="InterPro"/>
</dbReference>
<dbReference type="Gramene" id="mRNA:HanXRQr2_Chr15g0689471">
    <property type="protein sequence ID" value="CDS:HanXRQr2_Chr15g0689471.1"/>
    <property type="gene ID" value="HanXRQr2_Chr15g0689471"/>
</dbReference>
<keyword evidence="1" id="KW-0175">Coiled coil</keyword>